<evidence type="ECO:0000256" key="17">
    <source>
        <dbReference type="SAM" id="Coils"/>
    </source>
</evidence>
<dbReference type="Pfam" id="PF07714">
    <property type="entry name" value="PK_Tyr_Ser-Thr"/>
    <property type="match status" value="1"/>
</dbReference>
<accession>A0A3S3SBJ4</accession>
<evidence type="ECO:0000313" key="23">
    <source>
        <dbReference type="Proteomes" id="UP000285301"/>
    </source>
</evidence>
<feature type="domain" description="Guanylate cyclase" evidence="21">
    <location>
        <begin position="955"/>
        <end position="1007"/>
    </location>
</feature>
<dbReference type="Gene3D" id="1.10.510.10">
    <property type="entry name" value="Transferase(Phosphotransferase) domain 1"/>
    <property type="match status" value="1"/>
</dbReference>
<dbReference type="Gene3D" id="3.30.70.1230">
    <property type="entry name" value="Nucleotide cyclase"/>
    <property type="match status" value="2"/>
</dbReference>
<keyword evidence="4" id="KW-1003">Cell membrane</keyword>
<evidence type="ECO:0000256" key="9">
    <source>
        <dbReference type="ARBA" id="ARBA00023134"/>
    </source>
</evidence>
<evidence type="ECO:0000256" key="8">
    <source>
        <dbReference type="ARBA" id="ARBA00022989"/>
    </source>
</evidence>
<dbReference type="SUPFAM" id="SSF55073">
    <property type="entry name" value="Nucleotide cyclase"/>
    <property type="match status" value="1"/>
</dbReference>
<dbReference type="GO" id="GO:0004383">
    <property type="term" value="F:guanylate cyclase activity"/>
    <property type="evidence" value="ECO:0007669"/>
    <property type="project" value="UniProtKB-EC"/>
</dbReference>
<protein>
    <recommendedName>
        <fullName evidence="3 16">Guanylate cyclase</fullName>
        <ecNumber evidence="3 16">4.6.1.2</ecNumber>
    </recommendedName>
</protein>
<dbReference type="GO" id="GO:0005525">
    <property type="term" value="F:GTP binding"/>
    <property type="evidence" value="ECO:0007669"/>
    <property type="project" value="UniProtKB-KW"/>
</dbReference>
<dbReference type="InterPro" id="IPR029787">
    <property type="entry name" value="Nucleotide_cyclase"/>
</dbReference>
<keyword evidence="17" id="KW-0175">Coiled coil</keyword>
<dbReference type="GO" id="GO:0005886">
    <property type="term" value="C:plasma membrane"/>
    <property type="evidence" value="ECO:0007669"/>
    <property type="project" value="UniProtKB-SubCell"/>
</dbReference>
<dbReference type="PANTHER" id="PTHR11920">
    <property type="entry name" value="GUANYLYL CYCLASE"/>
    <property type="match status" value="1"/>
</dbReference>
<dbReference type="Proteomes" id="UP000285301">
    <property type="component" value="Unassembled WGS sequence"/>
</dbReference>
<keyword evidence="7" id="KW-0547">Nucleotide-binding</keyword>
<dbReference type="GO" id="GO:0004672">
    <property type="term" value="F:protein kinase activity"/>
    <property type="evidence" value="ECO:0007669"/>
    <property type="project" value="InterPro"/>
</dbReference>
<feature type="domain" description="Guanylate cyclase" evidence="21">
    <location>
        <begin position="928"/>
        <end position="954"/>
    </location>
</feature>
<comment type="caution">
    <text evidence="22">The sequence shown here is derived from an EMBL/GenBank/DDBJ whole genome shotgun (WGS) entry which is preliminary data.</text>
</comment>
<keyword evidence="12" id="KW-0325">Glycoprotein</keyword>
<keyword evidence="8 18" id="KW-1133">Transmembrane helix</keyword>
<dbReference type="Gene3D" id="3.40.50.2300">
    <property type="match status" value="2"/>
</dbReference>
<feature type="domain" description="Protein kinase" evidence="20">
    <location>
        <begin position="563"/>
        <end position="859"/>
    </location>
</feature>
<dbReference type="CDD" id="cd06352">
    <property type="entry name" value="PBP1_NPR_GC-like"/>
    <property type="match status" value="1"/>
</dbReference>
<comment type="catalytic activity">
    <reaction evidence="1 16">
        <text>GTP = 3',5'-cyclic GMP + diphosphate</text>
        <dbReference type="Rhea" id="RHEA:13665"/>
        <dbReference type="ChEBI" id="CHEBI:33019"/>
        <dbReference type="ChEBI" id="CHEBI:37565"/>
        <dbReference type="ChEBI" id="CHEBI:57746"/>
        <dbReference type="EC" id="4.6.1.2"/>
    </reaction>
</comment>
<evidence type="ECO:0000256" key="12">
    <source>
        <dbReference type="ARBA" id="ARBA00023180"/>
    </source>
</evidence>
<comment type="similarity">
    <text evidence="15">Belongs to the adenylyl cyclase class-4/guanylyl cyclase family.</text>
</comment>
<name>A0A3S3SBJ4_9ACAR</name>
<organism evidence="22 23">
    <name type="scientific">Dinothrombium tinctorium</name>
    <dbReference type="NCBI Taxonomy" id="1965070"/>
    <lineage>
        <taxon>Eukaryota</taxon>
        <taxon>Metazoa</taxon>
        <taxon>Ecdysozoa</taxon>
        <taxon>Arthropoda</taxon>
        <taxon>Chelicerata</taxon>
        <taxon>Arachnida</taxon>
        <taxon>Acari</taxon>
        <taxon>Acariformes</taxon>
        <taxon>Trombidiformes</taxon>
        <taxon>Prostigmata</taxon>
        <taxon>Anystina</taxon>
        <taxon>Parasitengona</taxon>
        <taxon>Trombidioidea</taxon>
        <taxon>Trombidiidae</taxon>
        <taxon>Dinothrombium</taxon>
    </lineage>
</organism>
<feature type="transmembrane region" description="Helical" evidence="18">
    <location>
        <begin position="480"/>
        <end position="503"/>
    </location>
</feature>
<evidence type="ECO:0000313" key="22">
    <source>
        <dbReference type="EMBL" id="RWS11861.1"/>
    </source>
</evidence>
<feature type="signal peptide" evidence="19">
    <location>
        <begin position="1"/>
        <end position="22"/>
    </location>
</feature>
<dbReference type="OrthoDB" id="6509365at2759"/>
<dbReference type="PROSITE" id="PS00452">
    <property type="entry name" value="GUANYLATE_CYCLASE_1"/>
    <property type="match status" value="1"/>
</dbReference>
<dbReference type="PROSITE" id="PS50125">
    <property type="entry name" value="GUANYLATE_CYCLASE_2"/>
    <property type="match status" value="2"/>
</dbReference>
<keyword evidence="9" id="KW-0342">GTP-binding</keyword>
<evidence type="ECO:0000256" key="13">
    <source>
        <dbReference type="ARBA" id="ARBA00023239"/>
    </source>
</evidence>
<evidence type="ECO:0000256" key="1">
    <source>
        <dbReference type="ARBA" id="ARBA00001436"/>
    </source>
</evidence>
<dbReference type="SUPFAM" id="SSF56112">
    <property type="entry name" value="Protein kinase-like (PK-like)"/>
    <property type="match status" value="1"/>
</dbReference>
<evidence type="ECO:0000256" key="6">
    <source>
        <dbReference type="ARBA" id="ARBA00022729"/>
    </source>
</evidence>
<evidence type="ECO:0000256" key="19">
    <source>
        <dbReference type="SAM" id="SignalP"/>
    </source>
</evidence>
<dbReference type="PRINTS" id="PR00255">
    <property type="entry name" value="NATPEPTIDER"/>
</dbReference>
<evidence type="ECO:0000256" key="3">
    <source>
        <dbReference type="ARBA" id="ARBA00012202"/>
    </source>
</evidence>
<dbReference type="EMBL" id="NCKU01001540">
    <property type="protein sequence ID" value="RWS11861.1"/>
    <property type="molecule type" value="Genomic_DNA"/>
</dbReference>
<keyword evidence="11 22" id="KW-0675">Receptor</keyword>
<evidence type="ECO:0000259" key="20">
    <source>
        <dbReference type="PROSITE" id="PS50011"/>
    </source>
</evidence>
<evidence type="ECO:0000259" key="21">
    <source>
        <dbReference type="PROSITE" id="PS50125"/>
    </source>
</evidence>
<dbReference type="InterPro" id="IPR001828">
    <property type="entry name" value="ANF_lig-bd_rcpt"/>
</dbReference>
<evidence type="ECO:0000256" key="2">
    <source>
        <dbReference type="ARBA" id="ARBA00004251"/>
    </source>
</evidence>
<reference evidence="22 23" key="1">
    <citation type="journal article" date="2018" name="Gigascience">
        <title>Genomes of trombidid mites reveal novel predicted allergens and laterally-transferred genes associated with secondary metabolism.</title>
        <authorList>
            <person name="Dong X."/>
            <person name="Chaisiri K."/>
            <person name="Xia D."/>
            <person name="Armstrong S.D."/>
            <person name="Fang Y."/>
            <person name="Donnelly M.J."/>
            <person name="Kadowaki T."/>
            <person name="McGarry J.W."/>
            <person name="Darby A.C."/>
            <person name="Makepeace B.L."/>
        </authorList>
    </citation>
    <scope>NUCLEOTIDE SEQUENCE [LARGE SCALE GENOMIC DNA]</scope>
    <source>
        <strain evidence="22">UoL-WK</strain>
    </source>
</reference>
<dbReference type="GO" id="GO:0035556">
    <property type="term" value="P:intracellular signal transduction"/>
    <property type="evidence" value="ECO:0007669"/>
    <property type="project" value="InterPro"/>
</dbReference>
<dbReference type="SMART" id="SM00044">
    <property type="entry name" value="CYCc"/>
    <property type="match status" value="1"/>
</dbReference>
<keyword evidence="5 18" id="KW-0812">Transmembrane</keyword>
<keyword evidence="13 15" id="KW-0456">Lyase</keyword>
<evidence type="ECO:0000256" key="18">
    <source>
        <dbReference type="SAM" id="Phobius"/>
    </source>
</evidence>
<evidence type="ECO:0000256" key="10">
    <source>
        <dbReference type="ARBA" id="ARBA00023136"/>
    </source>
</evidence>
<dbReference type="PROSITE" id="PS50011">
    <property type="entry name" value="PROTEIN_KINASE_DOM"/>
    <property type="match status" value="1"/>
</dbReference>
<dbReference type="InterPro" id="IPR018297">
    <property type="entry name" value="A/G_cyclase_CS"/>
</dbReference>
<keyword evidence="14 16" id="KW-0141">cGMP biosynthesis</keyword>
<evidence type="ECO:0000256" key="16">
    <source>
        <dbReference type="RuleBase" id="RU003431"/>
    </source>
</evidence>
<evidence type="ECO:0000256" key="7">
    <source>
        <dbReference type="ARBA" id="ARBA00022741"/>
    </source>
</evidence>
<evidence type="ECO:0000256" key="15">
    <source>
        <dbReference type="RuleBase" id="RU000405"/>
    </source>
</evidence>
<keyword evidence="23" id="KW-1185">Reference proteome</keyword>
<dbReference type="GO" id="GO:0005524">
    <property type="term" value="F:ATP binding"/>
    <property type="evidence" value="ECO:0007669"/>
    <property type="project" value="InterPro"/>
</dbReference>
<dbReference type="InterPro" id="IPR050401">
    <property type="entry name" value="Cyclic_nucleotide_synthase"/>
</dbReference>
<dbReference type="InterPro" id="IPR001054">
    <property type="entry name" value="A/G_cyclase"/>
</dbReference>
<dbReference type="EC" id="4.6.1.2" evidence="3 16"/>
<evidence type="ECO:0000256" key="14">
    <source>
        <dbReference type="ARBA" id="ARBA00023293"/>
    </source>
</evidence>
<dbReference type="GO" id="GO:0001653">
    <property type="term" value="F:peptide receptor activity"/>
    <property type="evidence" value="ECO:0007669"/>
    <property type="project" value="TreeGrafter"/>
</dbReference>
<keyword evidence="10 18" id="KW-0472">Membrane</keyword>
<dbReference type="AlphaFoldDB" id="A0A3S3SBJ4"/>
<evidence type="ECO:0000256" key="11">
    <source>
        <dbReference type="ARBA" id="ARBA00023170"/>
    </source>
</evidence>
<dbReference type="Pfam" id="PF00211">
    <property type="entry name" value="Guanylate_cyc"/>
    <property type="match status" value="1"/>
</dbReference>
<proteinExistence type="inferred from homology"/>
<feature type="chain" id="PRO_5018775953" description="Guanylate cyclase" evidence="19">
    <location>
        <begin position="23"/>
        <end position="1058"/>
    </location>
</feature>
<comment type="subcellular location">
    <subcellularLocation>
        <location evidence="2">Cell membrane</location>
        <topology evidence="2">Single-pass type I membrane protein</topology>
    </subcellularLocation>
</comment>
<dbReference type="PANTHER" id="PTHR11920:SF494">
    <property type="entry name" value="ATRIAL NATRIURETIC PEPTIDE RECEPTOR 2"/>
    <property type="match status" value="1"/>
</dbReference>
<dbReference type="InterPro" id="IPR001170">
    <property type="entry name" value="ANPR/GUC"/>
</dbReference>
<keyword evidence="6 19" id="KW-0732">Signal</keyword>
<dbReference type="STRING" id="1965070.A0A3S3SBJ4"/>
<dbReference type="InterPro" id="IPR001245">
    <property type="entry name" value="Ser-Thr/Tyr_kinase_cat_dom"/>
</dbReference>
<evidence type="ECO:0000256" key="4">
    <source>
        <dbReference type="ARBA" id="ARBA00022475"/>
    </source>
</evidence>
<dbReference type="GO" id="GO:0007168">
    <property type="term" value="P:receptor guanylyl cyclase signaling pathway"/>
    <property type="evidence" value="ECO:0007669"/>
    <property type="project" value="TreeGrafter"/>
</dbReference>
<dbReference type="InterPro" id="IPR011009">
    <property type="entry name" value="Kinase-like_dom_sf"/>
</dbReference>
<dbReference type="CDD" id="cd07302">
    <property type="entry name" value="CHD"/>
    <property type="match status" value="1"/>
</dbReference>
<sequence length="1058" mass="120755">MIAAFGITTFLLVFTFFANVSEKYHFAAINVNHSNSSLLLNELSESISIEYEFEEEQNFTVRILIVDLFENHQKSDLNLLFTKTAVSLAFVKLENLYPFINFTYKHIPQEVDCRLNHAAGIIAEEHLKVHPVTFLVGPLCSTALHSIADLASYWKIPLCTGAGQADQFSDREVFSTLIRISPTTSKLSKLFVKIMFHFNWRHVFVLTDIEHFYSRITREGLESTFNIHPEIVPFFKDFNSSKMDTDFEQIFESSKLYARVLIILAKEETVRNALIAAHSLGMHNGDFAFISVQWTRAEDFKWMIPSNIDNEIVRRMCESLLLITLSSLNSNGFDKFENELKAEAAKRIKVPTEAKVNLITASFYECLLMYGFALNKTRAERKDPTNGINILNSLRNTSFSSTIFGEIYIDSNGDREADFKINEFNERSLAMESVAIYLSHLDQLNFINESLIKWPKGQPPNDKPECGFDGSECDEIKSSYLWIVLATVLTTVALFAVFCILVYRKFQFEAELSNLWWKVSWDEIHFSDGFQKSTSTVASENAANASQIPPFPECPDVCQDLRKQNSEKNNSGNNVSFLSTQMKRSNQLIGGTTAPGTRVGVFKNIKVAVKILNVETLSVTREILMELKQVRDLVHENLIRFMGLCVDESHIALITEYCSRGSLRELLLNDSIHLDWCFRFSIISDIVDGMAFIHSCPINYHGRLKSSNCVIDNHFIVKLTDFGLSHLMAHSASEEGKNSQILLYIAPEHLRSKEPLLNGSQKGDVYSFAIVVQEIITRKEPFGYDPESLNSSRPTLNADEILNMVRLSLDPPFRPILPKNSEIPQELIDLVTKCWKENPWERPTFYSIKMQLKQLTKAFGSSNLLDNLLRRMEQYTDNLEQLVEEKTAALVEEKKRSDELLYELLPKYVVKQLKNGNSVEPEEFECVTICFTDIQDFTKISAESSPIEVVDLLNDRIKTFRIKHAPERKLMLRIGMHSGPCAAGVVGSRMPRYCLFGDTVNTASRMESYGEAMKIHISEESKQILDQFKTFETEPRGEIDIKGKGMMSTYWLIREQNN</sequence>
<dbReference type="GO" id="GO:0004016">
    <property type="term" value="F:adenylate cyclase activity"/>
    <property type="evidence" value="ECO:0007669"/>
    <property type="project" value="TreeGrafter"/>
</dbReference>
<dbReference type="InterPro" id="IPR028082">
    <property type="entry name" value="Peripla_BP_I"/>
</dbReference>
<evidence type="ECO:0000256" key="5">
    <source>
        <dbReference type="ARBA" id="ARBA00022692"/>
    </source>
</evidence>
<dbReference type="SUPFAM" id="SSF53822">
    <property type="entry name" value="Periplasmic binding protein-like I"/>
    <property type="match status" value="1"/>
</dbReference>
<dbReference type="InterPro" id="IPR000719">
    <property type="entry name" value="Prot_kinase_dom"/>
</dbReference>
<feature type="coiled-coil region" evidence="17">
    <location>
        <begin position="865"/>
        <end position="896"/>
    </location>
</feature>
<dbReference type="Pfam" id="PF01094">
    <property type="entry name" value="ANF_receptor"/>
    <property type="match status" value="1"/>
</dbReference>
<gene>
    <name evidence="22" type="ORF">B4U79_05413</name>
</gene>